<dbReference type="GO" id="GO:1902936">
    <property type="term" value="F:phosphatidylinositol bisphosphate binding"/>
    <property type="evidence" value="ECO:0007669"/>
    <property type="project" value="TreeGrafter"/>
</dbReference>
<dbReference type="PROSITE" id="PS50191">
    <property type="entry name" value="CRAL_TRIO"/>
    <property type="match status" value="1"/>
</dbReference>
<comment type="caution">
    <text evidence="3">The sequence shown here is derived from an EMBL/GenBank/DDBJ whole genome shotgun (WGS) entry which is preliminary data.</text>
</comment>
<dbReference type="PANTHER" id="PTHR10174">
    <property type="entry name" value="ALPHA-TOCOPHEROL TRANSFER PROTEIN-RELATED"/>
    <property type="match status" value="1"/>
</dbReference>
<accession>A0AAD2PXT6</accession>
<dbReference type="CDD" id="cd00170">
    <property type="entry name" value="SEC14"/>
    <property type="match status" value="1"/>
</dbReference>
<dbReference type="Pfam" id="PF00650">
    <property type="entry name" value="CRAL_TRIO"/>
    <property type="match status" value="1"/>
</dbReference>
<dbReference type="Proteomes" id="UP001295423">
    <property type="component" value="Unassembled WGS sequence"/>
</dbReference>
<reference evidence="3" key="1">
    <citation type="submission" date="2023-08" db="EMBL/GenBank/DDBJ databases">
        <authorList>
            <person name="Audoor S."/>
            <person name="Bilcke G."/>
        </authorList>
    </citation>
    <scope>NUCLEOTIDE SEQUENCE</scope>
</reference>
<evidence type="ECO:0000256" key="1">
    <source>
        <dbReference type="SAM" id="MobiDB-lite"/>
    </source>
</evidence>
<dbReference type="SUPFAM" id="SSF52087">
    <property type="entry name" value="CRAL/TRIO domain"/>
    <property type="match status" value="1"/>
</dbReference>
<dbReference type="PANTHER" id="PTHR10174:SF208">
    <property type="entry name" value="CRAL-TRIO DOMAIN-CONTAINING PROTEIN DDB_G0278031"/>
    <property type="match status" value="1"/>
</dbReference>
<dbReference type="Gene3D" id="3.40.525.10">
    <property type="entry name" value="CRAL-TRIO lipid binding domain"/>
    <property type="match status" value="1"/>
</dbReference>
<dbReference type="EMBL" id="CAKOGP040002347">
    <property type="protein sequence ID" value="CAJ1967839.1"/>
    <property type="molecule type" value="Genomic_DNA"/>
</dbReference>
<feature type="region of interest" description="Disordered" evidence="1">
    <location>
        <begin position="1"/>
        <end position="30"/>
    </location>
</feature>
<dbReference type="InterPro" id="IPR036865">
    <property type="entry name" value="CRAL-TRIO_dom_sf"/>
</dbReference>
<evidence type="ECO:0000313" key="3">
    <source>
        <dbReference type="EMBL" id="CAJ1967839.1"/>
    </source>
</evidence>
<proteinExistence type="predicted"/>
<feature type="domain" description="CRAL-TRIO" evidence="2">
    <location>
        <begin position="94"/>
        <end position="273"/>
    </location>
</feature>
<gene>
    <name evidence="3" type="ORF">CYCCA115_LOCUS22961</name>
</gene>
<dbReference type="InterPro" id="IPR001251">
    <property type="entry name" value="CRAL-TRIO_dom"/>
</dbReference>
<dbReference type="GO" id="GO:0016020">
    <property type="term" value="C:membrane"/>
    <property type="evidence" value="ECO:0007669"/>
    <property type="project" value="TreeGrafter"/>
</dbReference>
<keyword evidence="4" id="KW-1185">Reference proteome</keyword>
<evidence type="ECO:0000313" key="4">
    <source>
        <dbReference type="Proteomes" id="UP001295423"/>
    </source>
</evidence>
<sequence length="277" mass="31908">MPKFRLGRSHTTHSKDGTDTSFTSASGGSDEMHLATKHAEAICLRDIKDCFRKFGIRLPDETVFRYASFYNFDAELAIDGIHEDNGNPYLKLKMEDLEEQFESNAVFPLPKLRTRKNDSEIIYMKPARFNANEGDSEKLIESLCYVLNDLSQTVEQCRNGVTVIADMQDVTKENFSKDHCAKLMQALQGTMVPTRVEAFIIVSPPSWFSKVFKWMKSKVSKDFLKRVHLTQQDQLPHFLMDDYEMYLPDDLCQGRAVASEICEDYMDLKVIEETKQR</sequence>
<dbReference type="AlphaFoldDB" id="A0AAD2PXT6"/>
<protein>
    <recommendedName>
        <fullName evidence="2">CRAL-TRIO domain-containing protein</fullName>
    </recommendedName>
</protein>
<name>A0AAD2PXT6_9STRA</name>
<organism evidence="3 4">
    <name type="scientific">Cylindrotheca closterium</name>
    <dbReference type="NCBI Taxonomy" id="2856"/>
    <lineage>
        <taxon>Eukaryota</taxon>
        <taxon>Sar</taxon>
        <taxon>Stramenopiles</taxon>
        <taxon>Ochrophyta</taxon>
        <taxon>Bacillariophyta</taxon>
        <taxon>Bacillariophyceae</taxon>
        <taxon>Bacillariophycidae</taxon>
        <taxon>Bacillariales</taxon>
        <taxon>Bacillariaceae</taxon>
        <taxon>Cylindrotheca</taxon>
    </lineage>
</organism>
<evidence type="ECO:0000259" key="2">
    <source>
        <dbReference type="PROSITE" id="PS50191"/>
    </source>
</evidence>
<feature type="compositionally biased region" description="Basic residues" evidence="1">
    <location>
        <begin position="1"/>
        <end position="12"/>
    </location>
</feature>